<gene>
    <name evidence="2" type="primary">dk-bro-2</name>
</gene>
<dbReference type="InterPro" id="IPR022549">
    <property type="entry name" value="DUF3627"/>
</dbReference>
<evidence type="ECO:0000259" key="1">
    <source>
        <dbReference type="Pfam" id="PF12299"/>
    </source>
</evidence>
<dbReference type="EMBL" id="JX193905">
    <property type="protein sequence ID" value="AFS51905.1"/>
    <property type="molecule type" value="Genomic_DNA"/>
</dbReference>
<name>V9LSW0_9ABAC</name>
<evidence type="ECO:0000313" key="2">
    <source>
        <dbReference type="EMBL" id="AFS51905.1"/>
    </source>
</evidence>
<sequence length="140" mass="16054">MTAFNAINEARRETAQLANRMADIARDVIAKPSDPRLCHSLAVCDIGDNEFAFVRPQKRSLQRSLKRLGSSDVIFSSDYVPNSMNVLNKVKESIPRDKYRAKHNKIKLLQNYTKEQLMDVIDATMTERQIARLNSMRNTQ</sequence>
<organism evidence="2">
    <name type="scientific">Dendrolimus kikuchii nucleopolyhedrovirus</name>
    <dbReference type="NCBI Taxonomy" id="1219875"/>
    <lineage>
        <taxon>Viruses</taxon>
        <taxon>Viruses incertae sedis</taxon>
        <taxon>Naldaviricetes</taxon>
        <taxon>Lefavirales</taxon>
        <taxon>Baculoviridae</taxon>
        <taxon>Alphabaculovirus</taxon>
    </lineage>
</organism>
<reference evidence="2" key="1">
    <citation type="submission" date="2012-06" db="EMBL/GenBank/DDBJ databases">
        <title>Genomic sequencing and analysis of the Dendrolimus kikuchii nucleopolyhedrovirus.</title>
        <authorList>
            <person name="Yang M.M."/>
        </authorList>
    </citation>
    <scope>NUCLEOTIDE SEQUENCE</scope>
    <source>
        <strain evidence="2">YN</strain>
    </source>
</reference>
<feature type="domain" description="DUF3627" evidence="1">
    <location>
        <begin position="18"/>
        <end position="101"/>
    </location>
</feature>
<accession>V9LSW0</accession>
<proteinExistence type="predicted"/>
<dbReference type="Pfam" id="PF12299">
    <property type="entry name" value="DUF3627"/>
    <property type="match status" value="1"/>
</dbReference>
<protein>
    <submittedName>
        <fullName evidence="2">DekiORF27</fullName>
    </submittedName>
</protein>